<accession>A0A660LEM0</accession>
<feature type="binding site" evidence="17">
    <location>
        <position position="381"/>
    </location>
    <ligand>
        <name>Mg(2+)</name>
        <dbReference type="ChEBI" id="CHEBI:18420"/>
        <label>2</label>
    </ligand>
</feature>
<dbReference type="GO" id="GO:0050071">
    <property type="term" value="F:phosphatidylglycerol lysyltransferase activity"/>
    <property type="evidence" value="ECO:0007669"/>
    <property type="project" value="UniProtKB-EC"/>
</dbReference>
<evidence type="ECO:0000256" key="12">
    <source>
        <dbReference type="ARBA" id="ARBA00023251"/>
    </source>
</evidence>
<keyword evidence="4" id="KW-1003">Cell membrane</keyword>
<keyword evidence="8 17" id="KW-0547">Nucleotide-binding</keyword>
<dbReference type="GO" id="GO:0005829">
    <property type="term" value="C:cytosol"/>
    <property type="evidence" value="ECO:0007669"/>
    <property type="project" value="TreeGrafter"/>
</dbReference>
<keyword evidence="4" id="KW-0472">Membrane</keyword>
<dbReference type="Gene3D" id="2.40.50.140">
    <property type="entry name" value="Nucleic acid-binding proteins"/>
    <property type="match status" value="1"/>
</dbReference>
<dbReference type="InterPro" id="IPR024320">
    <property type="entry name" value="LPG_synthase_C"/>
</dbReference>
<evidence type="ECO:0000256" key="4">
    <source>
        <dbReference type="ARBA" id="ARBA00022475"/>
    </source>
</evidence>
<evidence type="ECO:0000256" key="7">
    <source>
        <dbReference type="ARBA" id="ARBA00022723"/>
    </source>
</evidence>
<evidence type="ECO:0000256" key="17">
    <source>
        <dbReference type="HAMAP-Rule" id="MF_00252"/>
    </source>
</evidence>
<comment type="catalytic activity">
    <reaction evidence="16 17 18">
        <text>tRNA(Lys) + L-lysine + ATP = L-lysyl-tRNA(Lys) + AMP + diphosphate</text>
        <dbReference type="Rhea" id="RHEA:20792"/>
        <dbReference type="Rhea" id="RHEA-COMP:9696"/>
        <dbReference type="Rhea" id="RHEA-COMP:9697"/>
        <dbReference type="ChEBI" id="CHEBI:30616"/>
        <dbReference type="ChEBI" id="CHEBI:32551"/>
        <dbReference type="ChEBI" id="CHEBI:33019"/>
        <dbReference type="ChEBI" id="CHEBI:78442"/>
        <dbReference type="ChEBI" id="CHEBI:78529"/>
        <dbReference type="ChEBI" id="CHEBI:456215"/>
        <dbReference type="EC" id="6.1.1.6"/>
    </reaction>
</comment>
<dbReference type="EMBL" id="RBIL01000001">
    <property type="protein sequence ID" value="RKQ93019.1"/>
    <property type="molecule type" value="Genomic_DNA"/>
</dbReference>
<dbReference type="InterPro" id="IPR004364">
    <property type="entry name" value="Aa-tRNA-synt_II"/>
</dbReference>
<feature type="binding site" evidence="17">
    <location>
        <position position="374"/>
    </location>
    <ligand>
        <name>Mg(2+)</name>
        <dbReference type="ChEBI" id="CHEBI:18420"/>
        <label>1</label>
    </ligand>
</feature>
<protein>
    <recommendedName>
        <fullName evidence="17">Lysine--tRNA ligase</fullName>
        <ecNumber evidence="17">6.1.1.6</ecNumber>
    </recommendedName>
    <alternativeName>
        <fullName evidence="17">Lysyl-tRNA synthetase</fullName>
        <shortName evidence="17">LysRS</shortName>
    </alternativeName>
</protein>
<keyword evidence="9 17" id="KW-0067">ATP-binding</keyword>
<dbReference type="GO" id="GO:0005886">
    <property type="term" value="C:plasma membrane"/>
    <property type="evidence" value="ECO:0007669"/>
    <property type="project" value="UniProtKB-SubCell"/>
</dbReference>
<dbReference type="Pfam" id="PF00152">
    <property type="entry name" value="tRNA-synt_2"/>
    <property type="match status" value="1"/>
</dbReference>
<dbReference type="PROSITE" id="PS50862">
    <property type="entry name" value="AA_TRNA_LIGASE_II"/>
    <property type="match status" value="1"/>
</dbReference>
<comment type="similarity">
    <text evidence="3">In the C-terminal section; belongs to the class-II aminoacyl-tRNA synthetase family.</text>
</comment>
<evidence type="ECO:0000259" key="19">
    <source>
        <dbReference type="PROSITE" id="PS50862"/>
    </source>
</evidence>
<dbReference type="AlphaFoldDB" id="A0A660LEM0"/>
<comment type="catalytic activity">
    <reaction evidence="15">
        <text>L-lysyl-tRNA(Lys) + a 1,2-diacyl-sn-glycero-3-phospho-(1'-sn-glycerol) = a 1,2-diacyl-sn-glycero-3-phospho-1'-(3'-O-L-lysyl)-sn-glycerol + tRNA(Lys)</text>
        <dbReference type="Rhea" id="RHEA:10668"/>
        <dbReference type="Rhea" id="RHEA-COMP:9696"/>
        <dbReference type="Rhea" id="RHEA-COMP:9697"/>
        <dbReference type="ChEBI" id="CHEBI:64716"/>
        <dbReference type="ChEBI" id="CHEBI:75792"/>
        <dbReference type="ChEBI" id="CHEBI:78442"/>
        <dbReference type="ChEBI" id="CHEBI:78529"/>
        <dbReference type="EC" id="2.3.2.3"/>
    </reaction>
</comment>
<dbReference type="NCBIfam" id="TIGR00499">
    <property type="entry name" value="lysS_bact"/>
    <property type="match status" value="1"/>
</dbReference>
<keyword evidence="10" id="KW-0443">Lipid metabolism</keyword>
<dbReference type="InterPro" id="IPR004365">
    <property type="entry name" value="NA-bd_OB_tRNA"/>
</dbReference>
<keyword evidence="13" id="KW-0511">Multifunctional enzyme</keyword>
<dbReference type="OrthoDB" id="9802326at2"/>
<feature type="binding site" evidence="17">
    <location>
        <position position="381"/>
    </location>
    <ligand>
        <name>Mg(2+)</name>
        <dbReference type="ChEBI" id="CHEBI:18420"/>
        <label>1</label>
    </ligand>
</feature>
<evidence type="ECO:0000256" key="13">
    <source>
        <dbReference type="ARBA" id="ARBA00023268"/>
    </source>
</evidence>
<keyword evidence="21" id="KW-1185">Reference proteome</keyword>
<proteinExistence type="inferred from homology"/>
<evidence type="ECO:0000256" key="5">
    <source>
        <dbReference type="ARBA" id="ARBA00022598"/>
    </source>
</evidence>
<keyword evidence="7 17" id="KW-0479">Metal-binding</keyword>
<dbReference type="Pfam" id="PF09924">
    <property type="entry name" value="LPG_synthase_C"/>
    <property type="match status" value="1"/>
</dbReference>
<dbReference type="Gene3D" id="3.30.930.10">
    <property type="entry name" value="Bira Bifunctional Protein, Domain 2"/>
    <property type="match status" value="1"/>
</dbReference>
<evidence type="ECO:0000256" key="6">
    <source>
        <dbReference type="ARBA" id="ARBA00022679"/>
    </source>
</evidence>
<dbReference type="CDD" id="cd04322">
    <property type="entry name" value="LysRS_N"/>
    <property type="match status" value="1"/>
</dbReference>
<dbReference type="Pfam" id="PF01336">
    <property type="entry name" value="tRNA_anti-codon"/>
    <property type="match status" value="1"/>
</dbReference>
<keyword evidence="17 18" id="KW-0460">Magnesium</keyword>
<dbReference type="HAMAP" id="MF_00252">
    <property type="entry name" value="Lys_tRNA_synth_class2"/>
    <property type="match status" value="1"/>
</dbReference>
<dbReference type="InterPro" id="IPR045864">
    <property type="entry name" value="aa-tRNA-synth_II/BPL/LPL"/>
</dbReference>
<evidence type="ECO:0000256" key="15">
    <source>
        <dbReference type="ARBA" id="ARBA00047540"/>
    </source>
</evidence>
<evidence type="ECO:0000313" key="20">
    <source>
        <dbReference type="EMBL" id="RKQ93019.1"/>
    </source>
</evidence>
<comment type="similarity">
    <text evidence="17">Belongs to the class-II aminoacyl-tRNA synthetase family.</text>
</comment>
<organism evidence="20 21">
    <name type="scientific">Solirubrobacter pauli</name>
    <dbReference type="NCBI Taxonomy" id="166793"/>
    <lineage>
        <taxon>Bacteria</taxon>
        <taxon>Bacillati</taxon>
        <taxon>Actinomycetota</taxon>
        <taxon>Thermoleophilia</taxon>
        <taxon>Solirubrobacterales</taxon>
        <taxon>Solirubrobacteraceae</taxon>
        <taxon>Solirubrobacter</taxon>
    </lineage>
</organism>
<dbReference type="CDD" id="cd00775">
    <property type="entry name" value="LysRS_core"/>
    <property type="match status" value="1"/>
</dbReference>
<keyword evidence="5 17" id="KW-0436">Ligase</keyword>
<dbReference type="EC" id="6.1.1.6" evidence="17"/>
<dbReference type="SUPFAM" id="SSF50249">
    <property type="entry name" value="Nucleic acid-binding proteins"/>
    <property type="match status" value="1"/>
</dbReference>
<dbReference type="GO" id="GO:0046677">
    <property type="term" value="P:response to antibiotic"/>
    <property type="evidence" value="ECO:0007669"/>
    <property type="project" value="UniProtKB-KW"/>
</dbReference>
<dbReference type="GO" id="GO:0000287">
    <property type="term" value="F:magnesium ion binding"/>
    <property type="evidence" value="ECO:0007669"/>
    <property type="project" value="UniProtKB-UniRule"/>
</dbReference>
<comment type="function">
    <text evidence="14">Catalyzes the production of L-lysyl-tRNA(Lys)transfer and the transfer of a lysyl group from L-lysyl-tRNA(Lys) to membrane-bound phosphatidylglycerol (PG), which produces lysylphosphatidylglycerol (LPG), one of the components of the bacterial membrane with a positive net charge. LPG synthesis contributes to the resistance to cationic antimicrobial peptides (CAMPs) and likely protects M.tuberculosis against the CAMPs produced by competiting microorganisms (bacteriocins). In fact, the modification of anionic phosphatidylglycerol with positively charged L-lysine results in repulsion of the peptides.</text>
</comment>
<keyword evidence="6" id="KW-0808">Transferase</keyword>
<dbReference type="PRINTS" id="PR00982">
    <property type="entry name" value="TRNASYNTHLYS"/>
</dbReference>
<dbReference type="GO" id="GO:0006430">
    <property type="term" value="P:lysyl-tRNA aminoacylation"/>
    <property type="evidence" value="ECO:0007669"/>
    <property type="project" value="UniProtKB-UniRule"/>
</dbReference>
<evidence type="ECO:0000256" key="8">
    <source>
        <dbReference type="ARBA" id="ARBA00022741"/>
    </source>
</evidence>
<sequence>MTALGTPTRYERDHTAADLHGRFAGLEPDACTNVSVRVAGRLMLIRRHGGLVFATLHDQTGDVQVMVSRAMDAFADAEGLDRGDWIGVAGTVITTHTGELTVQADEIRLLAKAHRALPDKHRGLVDPELRLRERHLDLIANPATRHVFDVRSAVVSSVRSTLIERGFTEVETPVLEASAGGATARPFTTHHNALDTDFYLRIALELPLKRLVVGGFERVFEIGRVFRNEGIDTSHNPEFTLLEAYQAFADYEDMMELVETIVARAALAATGSTRVGGIDLAPPWRRVTMAELVAEHAGVAMHPSMPLAEARAICDELGILYETGWGAGKLMAEVFEATAEHTLIEPTFVLDHPREISPLARAHRDDPHLTERFEAFVGGRELANAYSELNDPVDQRARFEAEGFVDESYVRALECGLPPTGGLGIGIDRLVMLIADVPSIRDVILFPALRPERGEVQGEPEPATALEVDAEPPIRRPRLPRVLGAVTGLAGASLVAEHAFGSVDHVPTAVIGVLLVVLATGLWAARRRAWTAAVILTAMIAALRSSDPQVLFPAVALLVTLVWHRRAFDVRRRRRAGATTDADRERARALVLAHGTGTLDYFALRPDKQYFFTRAGDAMLAYRTMAGHALVSGDPVGPPEAHERLLGEFLDHCRRHGRRAAFLGAREADLPLYRRHGLRSVYLGDEAVVRCDAFTLENKSVRTAVNRVGRQCSFRLMREVDAPEPLRDALNALRERWRDGAQERGFTMELGGGVRGEDPELLLAVAFATNGRPLGFLRLVPCCGSEPGWSLDLMQHDPDAPNGMTEYLIAMTATELHGRGDKRLSLNFATWGRLFAQDARLSVPERAQRRLAHVLNPYFQIESLRDFNAKFDPEWVPRSIVVQDPEDLPWVGVLYAAVEGFIALPRRGR</sequence>
<dbReference type="Proteomes" id="UP000278962">
    <property type="component" value="Unassembled WGS sequence"/>
</dbReference>
<dbReference type="GO" id="GO:0005524">
    <property type="term" value="F:ATP binding"/>
    <property type="evidence" value="ECO:0007669"/>
    <property type="project" value="UniProtKB-UniRule"/>
</dbReference>
<comment type="cofactor">
    <cofactor evidence="17 18">
        <name>Mg(2+)</name>
        <dbReference type="ChEBI" id="CHEBI:18420"/>
    </cofactor>
    <text evidence="17 18">Binds 3 Mg(2+) ions per subunit.</text>
</comment>
<dbReference type="PANTHER" id="PTHR42918:SF15">
    <property type="entry name" value="LYSINE--TRNA LIGASE, CHLOROPLASTIC_MITOCHONDRIAL"/>
    <property type="match status" value="1"/>
</dbReference>
<evidence type="ECO:0000256" key="3">
    <source>
        <dbReference type="ARBA" id="ARBA00009968"/>
    </source>
</evidence>
<dbReference type="NCBIfam" id="NF001756">
    <property type="entry name" value="PRK00484.1"/>
    <property type="match status" value="1"/>
</dbReference>
<keyword evidence="17" id="KW-0963">Cytoplasm</keyword>
<evidence type="ECO:0000256" key="1">
    <source>
        <dbReference type="ARBA" id="ARBA00004651"/>
    </source>
</evidence>
<evidence type="ECO:0000256" key="14">
    <source>
        <dbReference type="ARBA" id="ARBA00024681"/>
    </source>
</evidence>
<evidence type="ECO:0000256" key="10">
    <source>
        <dbReference type="ARBA" id="ARBA00023098"/>
    </source>
</evidence>
<reference evidence="20 21" key="1">
    <citation type="submission" date="2018-10" db="EMBL/GenBank/DDBJ databases">
        <title>Genomic Encyclopedia of Archaeal and Bacterial Type Strains, Phase II (KMG-II): from individual species to whole genera.</title>
        <authorList>
            <person name="Goeker M."/>
        </authorList>
    </citation>
    <scope>NUCLEOTIDE SEQUENCE [LARGE SCALE GENOMIC DNA]</scope>
    <source>
        <strain evidence="20 21">DSM 14954</strain>
    </source>
</reference>
<dbReference type="InterPro" id="IPR044136">
    <property type="entry name" value="Lys-tRNA-ligase_II_N"/>
</dbReference>
<keyword evidence="11 17" id="KW-0030">Aminoacyl-tRNA synthetase</keyword>
<name>A0A660LEM0_9ACTN</name>
<dbReference type="InterPro" id="IPR002313">
    <property type="entry name" value="Lys-tRNA-ligase_II"/>
</dbReference>
<gene>
    <name evidence="17" type="primary">lysS</name>
    <name evidence="20" type="ORF">C8N24_2878</name>
</gene>
<feature type="domain" description="Aminoacyl-transfer RNA synthetases class-II family profile" evidence="19">
    <location>
        <begin position="148"/>
        <end position="451"/>
    </location>
</feature>
<comment type="subcellular location">
    <subcellularLocation>
        <location evidence="1">Cell membrane</location>
        <topology evidence="1">Multi-pass membrane protein</topology>
    </subcellularLocation>
    <subcellularLocation>
        <location evidence="17">Cytoplasm</location>
    </subcellularLocation>
</comment>
<evidence type="ECO:0000256" key="9">
    <source>
        <dbReference type="ARBA" id="ARBA00022840"/>
    </source>
</evidence>
<dbReference type="InterPro" id="IPR006195">
    <property type="entry name" value="aa-tRNA-synth_II"/>
</dbReference>
<dbReference type="GO" id="GO:0000049">
    <property type="term" value="F:tRNA binding"/>
    <property type="evidence" value="ECO:0007669"/>
    <property type="project" value="TreeGrafter"/>
</dbReference>
<evidence type="ECO:0000256" key="2">
    <source>
        <dbReference type="ARBA" id="ARBA00005270"/>
    </source>
</evidence>
<comment type="similarity">
    <text evidence="2">In the N-terminal section; belongs to the LPG synthetase family.</text>
</comment>
<dbReference type="GO" id="GO:0006629">
    <property type="term" value="P:lipid metabolic process"/>
    <property type="evidence" value="ECO:0007669"/>
    <property type="project" value="UniProtKB-KW"/>
</dbReference>
<evidence type="ECO:0000313" key="21">
    <source>
        <dbReference type="Proteomes" id="UP000278962"/>
    </source>
</evidence>
<dbReference type="SUPFAM" id="SSF55681">
    <property type="entry name" value="Class II aaRS and biotin synthetases"/>
    <property type="match status" value="1"/>
</dbReference>
<evidence type="ECO:0000256" key="16">
    <source>
        <dbReference type="ARBA" id="ARBA00048573"/>
    </source>
</evidence>
<dbReference type="GO" id="GO:0004824">
    <property type="term" value="F:lysine-tRNA ligase activity"/>
    <property type="evidence" value="ECO:0007669"/>
    <property type="project" value="UniProtKB-UniRule"/>
</dbReference>
<dbReference type="PANTHER" id="PTHR42918">
    <property type="entry name" value="LYSYL-TRNA SYNTHETASE"/>
    <property type="match status" value="1"/>
</dbReference>
<comment type="caution">
    <text evidence="20">The sequence shown here is derived from an EMBL/GenBank/DDBJ whole genome shotgun (WGS) entry which is preliminary data.</text>
</comment>
<dbReference type="InterPro" id="IPR012340">
    <property type="entry name" value="NA-bd_OB-fold"/>
</dbReference>
<dbReference type="RefSeq" id="WP_121250785.1">
    <property type="nucleotide sequence ID" value="NZ_RBIL01000001.1"/>
</dbReference>
<keyword evidence="17" id="KW-0648">Protein biosynthesis</keyword>
<keyword evidence="12" id="KW-0046">Antibiotic resistance</keyword>
<evidence type="ECO:0000256" key="18">
    <source>
        <dbReference type="RuleBase" id="RU000336"/>
    </source>
</evidence>
<comment type="subunit">
    <text evidence="17">Homodimer.</text>
</comment>
<evidence type="ECO:0000256" key="11">
    <source>
        <dbReference type="ARBA" id="ARBA00023146"/>
    </source>
</evidence>
<dbReference type="InterPro" id="IPR018149">
    <property type="entry name" value="Lys-tRNA-synth_II_C"/>
</dbReference>